<dbReference type="Gene3D" id="1.20.1070.10">
    <property type="entry name" value="Rhodopsin 7-helix transmembrane proteins"/>
    <property type="match status" value="1"/>
</dbReference>
<gene>
    <name evidence="7" type="ORF">SCF082_LOCUS24443</name>
</gene>
<feature type="transmembrane region" description="Helical" evidence="6">
    <location>
        <begin position="92"/>
        <end position="109"/>
    </location>
</feature>
<evidence type="ECO:0000313" key="8">
    <source>
        <dbReference type="Proteomes" id="UP001642464"/>
    </source>
</evidence>
<feature type="transmembrane region" description="Helical" evidence="6">
    <location>
        <begin position="230"/>
        <end position="254"/>
    </location>
</feature>
<dbReference type="SUPFAM" id="SSF81321">
    <property type="entry name" value="Family A G protein-coupled receptor-like"/>
    <property type="match status" value="1"/>
</dbReference>
<comment type="caution">
    <text evidence="7">The sequence shown here is derived from an EMBL/GenBank/DDBJ whole genome shotgun (WGS) entry which is preliminary data.</text>
</comment>
<feature type="transmembrane region" description="Helical" evidence="6">
    <location>
        <begin position="137"/>
        <end position="156"/>
    </location>
</feature>
<sequence>MASLLKHLPTWIAITVATWVICWKMADPQQCQDLSVCRSQMATYPAYIHMISSTALVAMSGNEICGLVATYMGTKRTQELIPHLRSRCLPSFLLALMFGWLAVVEYFFARPGMTLAHVHTNADGMTVMGRPVYTLRYIEWCINVPILFLLSGHCSLGRPVKEISRPLMVTNVYIIFSWMATVTESALLKWTLIMAAFFMYGWASLDMMGWSREFERTAPQDLPSRSVRPWLSNGLIIHFQFFAACYMASCLGIIDAKTEQVGYFIVTFGAKIAYCATFVFIRADEYHKTLTDVLQKVSVSNVGMISILRCSFDIIVPCVMDAAGRCKLPLQVSGDMLKLEKMLGCPVAGANLKDLLAQEKDRTDFSEYVRNVVRQADCPQAFSEATLTTSGVWSCGAGVTPPMAQVLHSKVRAGSAQFRATIHLSVVPRSAMSNCKERNLVAAIQFEELEDQADPDLDTAEASGYETFKDQRQTSAGQSTNVSSDGGIVANLQDLQKLGATLRADDFEEDDASAYWGQTRSDETMSHLGAFVSDHSFDARICGLWEGKTSETLGGYTQQIEFEMDCRSAKVTVLGQTLNARFSMNCSVEPKQLNIQVIPTSGTVPPMIPYIFKFADDGSLYLSGPADSSMRRATSFGGSGLCIMQRVDQTENHENVEKTSVRSGLPPSKLQPLFEPDPEFRTEAPAVAVAARKVPVEQVPVPVGPKSHWMQTISANSWEELEEPAVAASLALALTSTLIALKKSM</sequence>
<dbReference type="EMBL" id="CAXAMM010017991">
    <property type="protein sequence ID" value="CAK9042488.1"/>
    <property type="molecule type" value="Genomic_DNA"/>
</dbReference>
<dbReference type="Pfam" id="PF01036">
    <property type="entry name" value="Bac_rhodopsin"/>
    <property type="match status" value="1"/>
</dbReference>
<comment type="similarity">
    <text evidence="2">Belongs to the archaeal/bacterial/fungal opsin family.</text>
</comment>
<evidence type="ECO:0000313" key="7">
    <source>
        <dbReference type="EMBL" id="CAK9042488.1"/>
    </source>
</evidence>
<organism evidence="7 8">
    <name type="scientific">Durusdinium trenchii</name>
    <dbReference type="NCBI Taxonomy" id="1381693"/>
    <lineage>
        <taxon>Eukaryota</taxon>
        <taxon>Sar</taxon>
        <taxon>Alveolata</taxon>
        <taxon>Dinophyceae</taxon>
        <taxon>Suessiales</taxon>
        <taxon>Symbiodiniaceae</taxon>
        <taxon>Durusdinium</taxon>
    </lineage>
</organism>
<comment type="subcellular location">
    <subcellularLocation>
        <location evidence="1">Membrane</location>
        <topology evidence="1">Multi-pass membrane protein</topology>
    </subcellularLocation>
</comment>
<evidence type="ECO:0000256" key="5">
    <source>
        <dbReference type="ARBA" id="ARBA00023136"/>
    </source>
</evidence>
<keyword evidence="4 6" id="KW-1133">Transmembrane helix</keyword>
<evidence type="ECO:0000256" key="2">
    <source>
        <dbReference type="ARBA" id="ARBA00008130"/>
    </source>
</evidence>
<feature type="transmembrane region" description="Helical" evidence="6">
    <location>
        <begin position="7"/>
        <end position="26"/>
    </location>
</feature>
<evidence type="ECO:0000256" key="3">
    <source>
        <dbReference type="ARBA" id="ARBA00022692"/>
    </source>
</evidence>
<feature type="transmembrane region" description="Helical" evidence="6">
    <location>
        <begin position="46"/>
        <end position="71"/>
    </location>
</feature>
<proteinExistence type="inferred from homology"/>
<evidence type="ECO:0000256" key="4">
    <source>
        <dbReference type="ARBA" id="ARBA00022989"/>
    </source>
</evidence>
<dbReference type="Proteomes" id="UP001642464">
    <property type="component" value="Unassembled WGS sequence"/>
</dbReference>
<keyword evidence="3 6" id="KW-0812">Transmembrane</keyword>
<keyword evidence="8" id="KW-1185">Reference proteome</keyword>
<reference evidence="7 8" key="1">
    <citation type="submission" date="2024-02" db="EMBL/GenBank/DDBJ databases">
        <authorList>
            <person name="Chen Y."/>
            <person name="Shah S."/>
            <person name="Dougan E. K."/>
            <person name="Thang M."/>
            <person name="Chan C."/>
        </authorList>
    </citation>
    <scope>NUCLEOTIDE SEQUENCE [LARGE SCALE GENOMIC DNA]</scope>
</reference>
<evidence type="ECO:0000256" key="6">
    <source>
        <dbReference type="SAM" id="Phobius"/>
    </source>
</evidence>
<keyword evidence="5 6" id="KW-0472">Membrane</keyword>
<name>A0ABP0LU65_9DINO</name>
<accession>A0ABP0LU65</accession>
<feature type="transmembrane region" description="Helical" evidence="6">
    <location>
        <begin position="187"/>
        <end position="209"/>
    </location>
</feature>
<feature type="transmembrane region" description="Helical" evidence="6">
    <location>
        <begin position="260"/>
        <end position="281"/>
    </location>
</feature>
<dbReference type="InterPro" id="IPR001425">
    <property type="entry name" value="Arc/bac/fun_rhodopsins"/>
</dbReference>
<evidence type="ECO:0000256" key="1">
    <source>
        <dbReference type="ARBA" id="ARBA00004141"/>
    </source>
</evidence>
<protein>
    <submittedName>
        <fullName evidence="7">Uncharacterized protein</fullName>
    </submittedName>
</protein>